<comment type="caution">
    <text evidence="3">The sequence shown here is derived from an EMBL/GenBank/DDBJ whole genome shotgun (WGS) entry which is preliminary data.</text>
</comment>
<evidence type="ECO:0000313" key="3">
    <source>
        <dbReference type="EMBL" id="HGH60033.1"/>
    </source>
</evidence>
<feature type="transmembrane region" description="Helical" evidence="1">
    <location>
        <begin position="207"/>
        <end position="228"/>
    </location>
</feature>
<dbReference type="InterPro" id="IPR000326">
    <property type="entry name" value="PAP2/HPO"/>
</dbReference>
<dbReference type="InterPro" id="IPR036938">
    <property type="entry name" value="PAP2/HPO_sf"/>
</dbReference>
<keyword evidence="1" id="KW-0472">Membrane</keyword>
<dbReference type="AlphaFoldDB" id="A0A7C4ETL4"/>
<proteinExistence type="predicted"/>
<dbReference type="SMART" id="SM00014">
    <property type="entry name" value="acidPPc"/>
    <property type="match status" value="1"/>
</dbReference>
<dbReference type="Gene3D" id="1.20.144.10">
    <property type="entry name" value="Phosphatidic acid phosphatase type 2/haloperoxidase"/>
    <property type="match status" value="2"/>
</dbReference>
<feature type="transmembrane region" description="Helical" evidence="1">
    <location>
        <begin position="130"/>
        <end position="150"/>
    </location>
</feature>
<dbReference type="SUPFAM" id="SSF48317">
    <property type="entry name" value="Acid phosphatase/Vanadium-dependent haloperoxidase"/>
    <property type="match status" value="1"/>
</dbReference>
<dbReference type="CDD" id="cd03396">
    <property type="entry name" value="PAP2_like_6"/>
    <property type="match status" value="1"/>
</dbReference>
<sequence>MSALSSWRFCDHLGVISAPVHVWANHFVAATRTPNMSRLGRGILVVGVLLGLGVVGTWIIEDRGLDIACSKYFYSLGGGDEASGWIAGSFRPWSLLYRYGEIPGIALCGAALVALGASWLGFAPQKWRRPCLVIILSIIIGPGLLVNGVLKPWWGRPRPVDVVEFGGAMEYRDLGSRSSCCGGKSFPCGHCAIGFSLSSAAAFTPCYPVIGFVGLATGLLYGSLLSAARLMQGGHFLTDILWSFVIVYVVIAVLYYFVLPVPEE</sequence>
<feature type="domain" description="Phosphatidic acid phosphatase type 2/haloperoxidase" evidence="2">
    <location>
        <begin position="133"/>
        <end position="255"/>
    </location>
</feature>
<accession>A0A7C4ETL4</accession>
<protein>
    <submittedName>
        <fullName evidence="3">Phosphatase PAP2 family protein</fullName>
    </submittedName>
</protein>
<feature type="transmembrane region" description="Helical" evidence="1">
    <location>
        <begin position="42"/>
        <end position="60"/>
    </location>
</feature>
<name>A0A7C4ETL4_9BACT</name>
<dbReference type="EMBL" id="DTGT01000059">
    <property type="protein sequence ID" value="HGH60033.1"/>
    <property type="molecule type" value="Genomic_DNA"/>
</dbReference>
<keyword evidence="1" id="KW-0812">Transmembrane</keyword>
<reference evidence="3" key="1">
    <citation type="journal article" date="2020" name="mSystems">
        <title>Genome- and Community-Level Interaction Insights into Carbon Utilization and Element Cycling Functions of Hydrothermarchaeota in Hydrothermal Sediment.</title>
        <authorList>
            <person name="Zhou Z."/>
            <person name="Liu Y."/>
            <person name="Xu W."/>
            <person name="Pan J."/>
            <person name="Luo Z.H."/>
            <person name="Li M."/>
        </authorList>
    </citation>
    <scope>NUCLEOTIDE SEQUENCE [LARGE SCALE GENOMIC DNA]</scope>
    <source>
        <strain evidence="3">SpSt-769</strain>
    </source>
</reference>
<keyword evidence="1" id="KW-1133">Transmembrane helix</keyword>
<organism evidence="3">
    <name type="scientific">Desulfomonile tiedjei</name>
    <dbReference type="NCBI Taxonomy" id="2358"/>
    <lineage>
        <taxon>Bacteria</taxon>
        <taxon>Pseudomonadati</taxon>
        <taxon>Thermodesulfobacteriota</taxon>
        <taxon>Desulfomonilia</taxon>
        <taxon>Desulfomonilales</taxon>
        <taxon>Desulfomonilaceae</taxon>
        <taxon>Desulfomonile</taxon>
    </lineage>
</organism>
<evidence type="ECO:0000259" key="2">
    <source>
        <dbReference type="SMART" id="SM00014"/>
    </source>
</evidence>
<gene>
    <name evidence="3" type="ORF">ENV54_01900</name>
</gene>
<feature type="transmembrane region" description="Helical" evidence="1">
    <location>
        <begin position="102"/>
        <end position="123"/>
    </location>
</feature>
<dbReference type="Pfam" id="PF01569">
    <property type="entry name" value="PAP2"/>
    <property type="match status" value="1"/>
</dbReference>
<feature type="transmembrane region" description="Helical" evidence="1">
    <location>
        <begin position="240"/>
        <end position="258"/>
    </location>
</feature>
<evidence type="ECO:0000256" key="1">
    <source>
        <dbReference type="SAM" id="Phobius"/>
    </source>
</evidence>